<evidence type="ECO:0000313" key="2">
    <source>
        <dbReference type="Proteomes" id="UP000315750"/>
    </source>
</evidence>
<dbReference type="KEGG" id="amuc:Pan181_18710"/>
<reference evidence="1 2" key="1">
    <citation type="submission" date="2019-02" db="EMBL/GenBank/DDBJ databases">
        <title>Deep-cultivation of Planctomycetes and their phenomic and genomic characterization uncovers novel biology.</title>
        <authorList>
            <person name="Wiegand S."/>
            <person name="Jogler M."/>
            <person name="Boedeker C."/>
            <person name="Pinto D."/>
            <person name="Vollmers J."/>
            <person name="Rivas-Marin E."/>
            <person name="Kohn T."/>
            <person name="Peeters S.H."/>
            <person name="Heuer A."/>
            <person name="Rast P."/>
            <person name="Oberbeckmann S."/>
            <person name="Bunk B."/>
            <person name="Jeske O."/>
            <person name="Meyerdierks A."/>
            <person name="Storesund J.E."/>
            <person name="Kallscheuer N."/>
            <person name="Luecker S."/>
            <person name="Lage O.M."/>
            <person name="Pohl T."/>
            <person name="Merkel B.J."/>
            <person name="Hornburger P."/>
            <person name="Mueller R.-W."/>
            <person name="Bruemmer F."/>
            <person name="Labrenz M."/>
            <person name="Spormann A.M."/>
            <person name="Op den Camp H."/>
            <person name="Overmann J."/>
            <person name="Amann R."/>
            <person name="Jetten M.S.M."/>
            <person name="Mascher T."/>
            <person name="Medema M.H."/>
            <person name="Devos D.P."/>
            <person name="Kaster A.-K."/>
            <person name="Ovreas L."/>
            <person name="Rohde M."/>
            <person name="Galperin M.Y."/>
            <person name="Jogler C."/>
        </authorList>
    </citation>
    <scope>NUCLEOTIDE SEQUENCE [LARGE SCALE GENOMIC DNA]</scope>
    <source>
        <strain evidence="1 2">Pan181</strain>
    </source>
</reference>
<name>A0A518ALU3_9BACT</name>
<keyword evidence="2" id="KW-1185">Reference proteome</keyword>
<dbReference type="AlphaFoldDB" id="A0A518ALU3"/>
<sequence length="60" mass="6839">MMSHWRSGSRLSVAITGQKASSAYLLHYGVCRPNVRSQLLLACYQWWGQIVHLPLMFVCS</sequence>
<gene>
    <name evidence="1" type="ORF">Pan181_18710</name>
</gene>
<accession>A0A518ALU3</accession>
<dbReference type="EMBL" id="CP036278">
    <property type="protein sequence ID" value="QDU55678.1"/>
    <property type="molecule type" value="Genomic_DNA"/>
</dbReference>
<protein>
    <submittedName>
        <fullName evidence="1">Uncharacterized protein</fullName>
    </submittedName>
</protein>
<evidence type="ECO:0000313" key="1">
    <source>
        <dbReference type="EMBL" id="QDU55678.1"/>
    </source>
</evidence>
<proteinExistence type="predicted"/>
<dbReference type="Proteomes" id="UP000315750">
    <property type="component" value="Chromosome"/>
</dbReference>
<organism evidence="1 2">
    <name type="scientific">Aeoliella mucimassa</name>
    <dbReference type="NCBI Taxonomy" id="2527972"/>
    <lineage>
        <taxon>Bacteria</taxon>
        <taxon>Pseudomonadati</taxon>
        <taxon>Planctomycetota</taxon>
        <taxon>Planctomycetia</taxon>
        <taxon>Pirellulales</taxon>
        <taxon>Lacipirellulaceae</taxon>
        <taxon>Aeoliella</taxon>
    </lineage>
</organism>